<organism evidence="3 4">
    <name type="scientific">Ophiocordyceps australis</name>
    <dbReference type="NCBI Taxonomy" id="1399860"/>
    <lineage>
        <taxon>Eukaryota</taxon>
        <taxon>Fungi</taxon>
        <taxon>Dikarya</taxon>
        <taxon>Ascomycota</taxon>
        <taxon>Pezizomycotina</taxon>
        <taxon>Sordariomycetes</taxon>
        <taxon>Hypocreomycetidae</taxon>
        <taxon>Hypocreales</taxon>
        <taxon>Ophiocordycipitaceae</taxon>
        <taxon>Ophiocordyceps</taxon>
    </lineage>
</organism>
<reference evidence="3 4" key="1">
    <citation type="submission" date="2017-06" db="EMBL/GenBank/DDBJ databases">
        <title>Ant-infecting Ophiocordyceps genomes reveal a high diversity of potential behavioral manipulation genes and a possible major role for enterotoxins.</title>
        <authorList>
            <person name="De Bekker C."/>
            <person name="Evans H.C."/>
            <person name="Brachmann A."/>
            <person name="Hughes D.P."/>
        </authorList>
    </citation>
    <scope>NUCLEOTIDE SEQUENCE [LARGE SCALE GENOMIC DNA]</scope>
    <source>
        <strain evidence="3 4">1348a</strain>
    </source>
</reference>
<evidence type="ECO:0000313" key="4">
    <source>
        <dbReference type="Proteomes" id="UP000224854"/>
    </source>
</evidence>
<name>A0A2C5ZQ67_9HYPO</name>
<evidence type="ECO:0000256" key="1">
    <source>
        <dbReference type="SAM" id="MobiDB-lite"/>
    </source>
</evidence>
<proteinExistence type="predicted"/>
<feature type="signal peptide" evidence="2">
    <location>
        <begin position="1"/>
        <end position="19"/>
    </location>
</feature>
<protein>
    <submittedName>
        <fullName evidence="3">Uncharacterized protein</fullName>
    </submittedName>
</protein>
<feature type="region of interest" description="Disordered" evidence="1">
    <location>
        <begin position="422"/>
        <end position="455"/>
    </location>
</feature>
<feature type="region of interest" description="Disordered" evidence="1">
    <location>
        <begin position="674"/>
        <end position="709"/>
    </location>
</feature>
<feature type="chain" id="PRO_5011976554" evidence="2">
    <location>
        <begin position="20"/>
        <end position="709"/>
    </location>
</feature>
<dbReference type="Proteomes" id="UP000224854">
    <property type="component" value="Unassembled WGS sequence"/>
</dbReference>
<evidence type="ECO:0000256" key="2">
    <source>
        <dbReference type="SAM" id="SignalP"/>
    </source>
</evidence>
<dbReference type="OrthoDB" id="550577at2759"/>
<evidence type="ECO:0000313" key="3">
    <source>
        <dbReference type="EMBL" id="PHH81960.1"/>
    </source>
</evidence>
<gene>
    <name evidence="3" type="ORF">CDD82_7447</name>
</gene>
<feature type="compositionally biased region" description="Basic and acidic residues" evidence="1">
    <location>
        <begin position="684"/>
        <end position="709"/>
    </location>
</feature>
<keyword evidence="4" id="KW-1185">Reference proteome</keyword>
<keyword evidence="2" id="KW-0732">Signal</keyword>
<accession>A0A2C5ZQ67</accession>
<dbReference type="AlphaFoldDB" id="A0A2C5ZQ67"/>
<comment type="caution">
    <text evidence="3">The sequence shown here is derived from an EMBL/GenBank/DDBJ whole genome shotgun (WGS) entry which is preliminary data.</text>
</comment>
<dbReference type="EMBL" id="NJEU01000087">
    <property type="protein sequence ID" value="PHH81960.1"/>
    <property type="molecule type" value="Genomic_DNA"/>
</dbReference>
<feature type="compositionally biased region" description="Basic and acidic residues" evidence="1">
    <location>
        <begin position="439"/>
        <end position="449"/>
    </location>
</feature>
<sequence length="709" mass="78869">MLLGAIILSWLALGASTQADIDLARIRIHEFQTSYAIDWSNRPALHNKPLNRETRPNVTVYIQRYIEQSYINTGSGKDVFSISKATTLLNDVTEGSSITAQSRTGFEVHGPVSLSISSRRFSTADQRWSTGSWKTQIQKREEICKGGYACRFESWTYFVRITGHCHDEPCEIRTPITDPNGTPLTAIVYIPEKLPEAIDGQQDVIQALEERFKADMARNYCIDWTKPPQHEKHTRHIRGTRSALYPDRRLVKALSLTVHLDRSIGIEHTSFGSADSPLTFDSSVTSIQSSTEGWAAGAETSSYLGLAPGFSTGIGWASLGGVALDVTNTTLTSKQVFGSQWNTDGFTVSTSCKKGYSCRFETWTFHAHISGLCRHLLPSSKTKTLVPIDFQSPCELDIPIFKKAGEPLMQFIGVFEKQDSSFAKSSERNPPYTRPQGISREESNDDKASSKKRVPRALGREGRNCLLDDYTYYSVQRNELLNTTLDEWVPAQTRPKDIQNCFTELPPDPQEKTCYENEIWAPLSEPAQAQATSISSVEQELPIRTSSVKQEMPTTLTRITQNASGSNSDEEQKLSTNYTSGAKQEAVKGVSDVEGWCLLSNGVYYDQANSLYWDPKGILPKPDDLTSCIAAGARGPEIVSHKLGYCWLDSTLIYADTGEYLDIDQGCWFRKPEAPRPNTGLTKCPRDLGPDCAPEEKDADGILSDNRLK</sequence>